<sequence>MAGKMIESFNGNGVEVGEEEFASVPFDPPPLPTLTADPQTIPESCLSLSTTLLSALHACLPPSPAITLSVGSGTGLVEALLEAQSAQPYPLNIVSVEVAPSPNRYHARHRTVAGTWALDSAAKDAKAWVFVYPKQVALVREYMRLFQGQREEEGVEVVVYVGPRMDWHEFGGALEGEWREVEVWSEEKMEEVGGRAWEVVAVVRRMKRGCR</sequence>
<dbReference type="Proteomes" id="UP000295703">
    <property type="component" value="Unassembled WGS sequence"/>
</dbReference>
<reference evidence="1 2" key="1">
    <citation type="submission" date="2018-12" db="EMBL/GenBank/DDBJ databases">
        <title>Genome sequence and assembly of Colletotrichum trifolii.</title>
        <authorList>
            <person name="Gan P."/>
            <person name="Shirasu K."/>
        </authorList>
    </citation>
    <scope>NUCLEOTIDE SEQUENCE [LARGE SCALE GENOMIC DNA]</scope>
    <source>
        <strain evidence="1 2">543-2</strain>
    </source>
</reference>
<comment type="caution">
    <text evidence="1">The sequence shown here is derived from an EMBL/GenBank/DDBJ whole genome shotgun (WGS) entry which is preliminary data.</text>
</comment>
<dbReference type="EMBL" id="RYZW01000015">
    <property type="protein sequence ID" value="TDZ67816.1"/>
    <property type="molecule type" value="Genomic_DNA"/>
</dbReference>
<evidence type="ECO:0000313" key="2">
    <source>
        <dbReference type="Proteomes" id="UP000295703"/>
    </source>
</evidence>
<protein>
    <submittedName>
        <fullName evidence="1">Uncharacterized protein</fullName>
    </submittedName>
</protein>
<organism evidence="1 2">
    <name type="scientific">Colletotrichum trifolii</name>
    <dbReference type="NCBI Taxonomy" id="5466"/>
    <lineage>
        <taxon>Eukaryota</taxon>
        <taxon>Fungi</taxon>
        <taxon>Dikarya</taxon>
        <taxon>Ascomycota</taxon>
        <taxon>Pezizomycotina</taxon>
        <taxon>Sordariomycetes</taxon>
        <taxon>Hypocreomycetidae</taxon>
        <taxon>Glomerellales</taxon>
        <taxon>Glomerellaceae</taxon>
        <taxon>Colletotrichum</taxon>
        <taxon>Colletotrichum orbiculare species complex</taxon>
    </lineage>
</organism>
<accession>A0A4R8RTS7</accession>
<proteinExistence type="predicted"/>
<dbReference type="AlphaFoldDB" id="A0A4R8RTS7"/>
<name>A0A4R8RTS7_COLTR</name>
<gene>
    <name evidence="1" type="ORF">CTRI78_v002706</name>
</gene>
<keyword evidence="2" id="KW-1185">Reference proteome</keyword>
<evidence type="ECO:0000313" key="1">
    <source>
        <dbReference type="EMBL" id="TDZ67816.1"/>
    </source>
</evidence>